<evidence type="ECO:0000313" key="1">
    <source>
        <dbReference type="EMBL" id="ABX67600.1"/>
    </source>
</evidence>
<dbReference type="Proteomes" id="UP000008556">
    <property type="component" value="Chromosome"/>
</dbReference>
<dbReference type="EMBL" id="CP000886">
    <property type="protein sequence ID" value="ABX67600.1"/>
    <property type="molecule type" value="Genomic_DNA"/>
</dbReference>
<name>A0A6C6Z1R5_SALPB</name>
<dbReference type="KEGG" id="spq:SPAB_02217"/>
<protein>
    <submittedName>
        <fullName evidence="1">Uncharacterized protein</fullName>
    </submittedName>
</protein>
<sequence>MICARYALQRFSCLMKHCVVRPGYGISEPNFFIK</sequence>
<gene>
    <name evidence="1" type="ordered locus">SPAB_02217</name>
</gene>
<proteinExistence type="predicted"/>
<evidence type="ECO:0000313" key="2">
    <source>
        <dbReference type="Proteomes" id="UP000008556"/>
    </source>
</evidence>
<dbReference type="AlphaFoldDB" id="A0A6C6Z1R5"/>
<reference evidence="1 2" key="1">
    <citation type="submission" date="2007-11" db="EMBL/GenBank/DDBJ databases">
        <authorList>
            <consortium name="The Salmonella enterica serovar Paratyphi B Genome Sequencing Project"/>
            <person name="McClelland M."/>
            <person name="Sanderson E.K."/>
            <person name="Porwollik S."/>
            <person name="Spieth J."/>
            <person name="Clifton W.S."/>
            <person name="Fulton R."/>
            <person name="Cordes M."/>
            <person name="Wollam A."/>
            <person name="Shah N."/>
            <person name="Pepin K."/>
            <person name="Bhonagiri V."/>
            <person name="Nash W."/>
            <person name="Johnson M."/>
            <person name="Thiruvilangam P."/>
            <person name="Wilson R."/>
        </authorList>
    </citation>
    <scope>NUCLEOTIDE SEQUENCE [LARGE SCALE GENOMIC DNA]</scope>
    <source>
        <strain evidence="2">ATCC BAA-1250 / SPB7</strain>
    </source>
</reference>
<organism evidence="1 2">
    <name type="scientific">Salmonella paratyphi B (strain ATCC BAA-1250 / SPB7)</name>
    <dbReference type="NCBI Taxonomy" id="1016998"/>
    <lineage>
        <taxon>Bacteria</taxon>
        <taxon>Pseudomonadati</taxon>
        <taxon>Pseudomonadota</taxon>
        <taxon>Gammaproteobacteria</taxon>
        <taxon>Enterobacterales</taxon>
        <taxon>Enterobacteriaceae</taxon>
        <taxon>Salmonella</taxon>
    </lineage>
</organism>
<accession>A0A6C6Z1R5</accession>